<evidence type="ECO:0000313" key="2">
    <source>
        <dbReference type="Proteomes" id="UP001595851"/>
    </source>
</evidence>
<keyword evidence="2" id="KW-1185">Reference proteome</keyword>
<proteinExistence type="predicted"/>
<organism evidence="1 2">
    <name type="scientific">Nonomuraea purpurea</name>
    <dbReference type="NCBI Taxonomy" id="1849276"/>
    <lineage>
        <taxon>Bacteria</taxon>
        <taxon>Bacillati</taxon>
        <taxon>Actinomycetota</taxon>
        <taxon>Actinomycetes</taxon>
        <taxon>Streptosporangiales</taxon>
        <taxon>Streptosporangiaceae</taxon>
        <taxon>Nonomuraea</taxon>
    </lineage>
</organism>
<protein>
    <submittedName>
        <fullName evidence="1">Uncharacterized protein</fullName>
    </submittedName>
</protein>
<sequence>MTDTPNPRFYDYVTPISVSKNDSYDFKATGPVRRAGVYDQQERLLGDVWTDGRQAAGFSLIDDPEPDMGYAVGRMDRILTQAYKAGIPASELLDPALYAPDFELSVAL</sequence>
<reference evidence="2" key="1">
    <citation type="journal article" date="2019" name="Int. J. Syst. Evol. Microbiol.">
        <title>The Global Catalogue of Microorganisms (GCM) 10K type strain sequencing project: providing services to taxonomists for standard genome sequencing and annotation.</title>
        <authorList>
            <consortium name="The Broad Institute Genomics Platform"/>
            <consortium name="The Broad Institute Genome Sequencing Center for Infectious Disease"/>
            <person name="Wu L."/>
            <person name="Ma J."/>
        </authorList>
    </citation>
    <scope>NUCLEOTIDE SEQUENCE [LARGE SCALE GENOMIC DNA]</scope>
    <source>
        <strain evidence="2">TBRC 1276</strain>
    </source>
</reference>
<comment type="caution">
    <text evidence="1">The sequence shown here is derived from an EMBL/GenBank/DDBJ whole genome shotgun (WGS) entry which is preliminary data.</text>
</comment>
<dbReference type="RefSeq" id="WP_379526164.1">
    <property type="nucleotide sequence ID" value="NZ_JBHSBI010000001.1"/>
</dbReference>
<gene>
    <name evidence="1" type="ORF">ACFOY2_02110</name>
</gene>
<evidence type="ECO:0000313" key="1">
    <source>
        <dbReference type="EMBL" id="MFC4005999.1"/>
    </source>
</evidence>
<accession>A0ABV8G163</accession>
<dbReference type="Proteomes" id="UP001595851">
    <property type="component" value="Unassembled WGS sequence"/>
</dbReference>
<dbReference type="EMBL" id="JBHSBI010000001">
    <property type="protein sequence ID" value="MFC4005999.1"/>
    <property type="molecule type" value="Genomic_DNA"/>
</dbReference>
<name>A0ABV8G163_9ACTN</name>